<feature type="transmembrane region" description="Helical" evidence="2">
    <location>
        <begin position="112"/>
        <end position="131"/>
    </location>
</feature>
<evidence type="ECO:0000313" key="4">
    <source>
        <dbReference type="EMBL" id="RVT90192.1"/>
    </source>
</evidence>
<feature type="region of interest" description="Disordered" evidence="1">
    <location>
        <begin position="1"/>
        <end position="25"/>
    </location>
</feature>
<keyword evidence="2" id="KW-1133">Transmembrane helix</keyword>
<organism evidence="4 5">
    <name type="scientific">Sphingomonas crocodyli</name>
    <dbReference type="NCBI Taxonomy" id="1979270"/>
    <lineage>
        <taxon>Bacteria</taxon>
        <taxon>Pseudomonadati</taxon>
        <taxon>Pseudomonadota</taxon>
        <taxon>Alphaproteobacteria</taxon>
        <taxon>Sphingomonadales</taxon>
        <taxon>Sphingomonadaceae</taxon>
        <taxon>Sphingomonas</taxon>
    </lineage>
</organism>
<dbReference type="GO" id="GO:0016020">
    <property type="term" value="C:membrane"/>
    <property type="evidence" value="ECO:0007669"/>
    <property type="project" value="TreeGrafter"/>
</dbReference>
<dbReference type="Pfam" id="PF01757">
    <property type="entry name" value="Acyl_transf_3"/>
    <property type="match status" value="1"/>
</dbReference>
<dbReference type="PANTHER" id="PTHR23028:SF131">
    <property type="entry name" value="BLR2367 PROTEIN"/>
    <property type="match status" value="1"/>
</dbReference>
<keyword evidence="4" id="KW-0808">Transferase</keyword>
<feature type="transmembrane region" description="Helical" evidence="2">
    <location>
        <begin position="297"/>
        <end position="320"/>
    </location>
</feature>
<evidence type="ECO:0000313" key="5">
    <source>
        <dbReference type="Proteomes" id="UP000282971"/>
    </source>
</evidence>
<dbReference type="InterPro" id="IPR002656">
    <property type="entry name" value="Acyl_transf_3_dom"/>
</dbReference>
<dbReference type="EMBL" id="SACN01000003">
    <property type="protein sequence ID" value="RVT90192.1"/>
    <property type="molecule type" value="Genomic_DNA"/>
</dbReference>
<dbReference type="Proteomes" id="UP000282971">
    <property type="component" value="Unassembled WGS sequence"/>
</dbReference>
<reference evidence="4 5" key="1">
    <citation type="submission" date="2019-01" db="EMBL/GenBank/DDBJ databases">
        <authorList>
            <person name="Chen W.-M."/>
        </authorList>
    </citation>
    <scope>NUCLEOTIDE SEQUENCE [LARGE SCALE GENOMIC DNA]</scope>
    <source>
        <strain evidence="4 5">CCP-7</strain>
    </source>
</reference>
<protein>
    <submittedName>
        <fullName evidence="4">Acyltransferase</fullName>
    </submittedName>
</protein>
<dbReference type="GO" id="GO:0000271">
    <property type="term" value="P:polysaccharide biosynthetic process"/>
    <property type="evidence" value="ECO:0007669"/>
    <property type="project" value="TreeGrafter"/>
</dbReference>
<keyword evidence="2" id="KW-0812">Transmembrane</keyword>
<feature type="transmembrane region" description="Helical" evidence="2">
    <location>
        <begin position="72"/>
        <end position="91"/>
    </location>
</feature>
<feature type="transmembrane region" description="Helical" evidence="2">
    <location>
        <begin position="267"/>
        <end position="285"/>
    </location>
</feature>
<dbReference type="AlphaFoldDB" id="A0A437LXU2"/>
<evidence type="ECO:0000256" key="1">
    <source>
        <dbReference type="SAM" id="MobiDB-lite"/>
    </source>
</evidence>
<evidence type="ECO:0000259" key="3">
    <source>
        <dbReference type="Pfam" id="PF01757"/>
    </source>
</evidence>
<feature type="transmembrane region" description="Helical" evidence="2">
    <location>
        <begin position="182"/>
        <end position="200"/>
    </location>
</feature>
<feature type="transmembrane region" description="Helical" evidence="2">
    <location>
        <begin position="234"/>
        <end position="255"/>
    </location>
</feature>
<evidence type="ECO:0000256" key="2">
    <source>
        <dbReference type="SAM" id="Phobius"/>
    </source>
</evidence>
<gene>
    <name evidence="4" type="ORF">EOD43_18000</name>
</gene>
<feature type="transmembrane region" description="Helical" evidence="2">
    <location>
        <begin position="151"/>
        <end position="175"/>
    </location>
</feature>
<name>A0A437LXU2_9SPHN</name>
<dbReference type="PANTHER" id="PTHR23028">
    <property type="entry name" value="ACETYLTRANSFERASE"/>
    <property type="match status" value="1"/>
</dbReference>
<feature type="domain" description="Acyltransferase 3" evidence="3">
    <location>
        <begin position="33"/>
        <end position="349"/>
    </location>
</feature>
<feature type="transmembrane region" description="Helical" evidence="2">
    <location>
        <begin position="332"/>
        <end position="353"/>
    </location>
</feature>
<proteinExistence type="predicted"/>
<dbReference type="InterPro" id="IPR050879">
    <property type="entry name" value="Acyltransferase_3"/>
</dbReference>
<accession>A0A437LXU2</accession>
<sequence length="367" mass="40416">MVSDLFEQPRAQRPSSSGANVTPPDKKGLREIAGLQILRAFAAIIVVAHHALEESRGAAGTFSPDWLATSGAAGVDIFFVISGFIMMLTTFSDPTKITKPTIFLLKRSIRIYPLYWICCALVLLAHSFGLFKSLVIGGLLNPLLLVPSKNLIIGVSWTLIYEMYFYVIFAIMLISKPSSLQMATRCTIAIFILYLFSFLMPDSTLQRFLNKPITLEFCMGLWLGRYAIVNEVQIPIWVAASSIIAIVAAPVFVPHGTTSGLPDVQRVAAWGIPSVLLVAYSISFAEARSGISRFGVILGSASYALYLTHPFIMTAYAAILKRSIKISSFNQILPVIMVIIISAIISIFIHYYLEKPLTARLSSVIRR</sequence>
<keyword evidence="2" id="KW-0472">Membrane</keyword>
<keyword evidence="5" id="KW-1185">Reference proteome</keyword>
<dbReference type="GO" id="GO:0016747">
    <property type="term" value="F:acyltransferase activity, transferring groups other than amino-acyl groups"/>
    <property type="evidence" value="ECO:0007669"/>
    <property type="project" value="InterPro"/>
</dbReference>
<comment type="caution">
    <text evidence="4">The sequence shown here is derived from an EMBL/GenBank/DDBJ whole genome shotgun (WGS) entry which is preliminary data.</text>
</comment>
<feature type="transmembrane region" description="Helical" evidence="2">
    <location>
        <begin position="32"/>
        <end position="52"/>
    </location>
</feature>
<keyword evidence="4" id="KW-0012">Acyltransferase</keyword>